<sequence length="135" mass="14646">MAEHPHEGRVIPVDQALGDEANPRATLMPMSLDEVNDYLYDESRPAEERLDRLREISDNLAGLEASDVGSDIDTLRDEVQAAIAALEGAGRAAPEDAATSFDPADHIESQSPDDDDAISRITGEPDNEGYEDKPE</sequence>
<feature type="region of interest" description="Disordered" evidence="1">
    <location>
        <begin position="1"/>
        <end position="23"/>
    </location>
</feature>
<dbReference type="EMBL" id="CP107716">
    <property type="protein sequence ID" value="UYQ71824.1"/>
    <property type="molecule type" value="Genomic_DNA"/>
</dbReference>
<accession>A0ABY6IMK4</accession>
<gene>
    <name evidence="2" type="ORF">OF122_17550</name>
</gene>
<evidence type="ECO:0000313" key="3">
    <source>
        <dbReference type="Proteomes" id="UP001163882"/>
    </source>
</evidence>
<protein>
    <submittedName>
        <fullName evidence="2">Uncharacterized protein</fullName>
    </submittedName>
</protein>
<reference evidence="2" key="1">
    <citation type="submission" date="2022-10" db="EMBL/GenBank/DDBJ databases">
        <title>YIM 151497 complete genome.</title>
        <authorList>
            <person name="Chen X."/>
        </authorList>
    </citation>
    <scope>NUCLEOTIDE SEQUENCE</scope>
    <source>
        <strain evidence="2">YIM 151497</strain>
    </source>
</reference>
<name>A0ABY6IMK4_9HYPH</name>
<dbReference type="RefSeq" id="WP_264225471.1">
    <property type="nucleotide sequence ID" value="NZ_CP107716.1"/>
</dbReference>
<evidence type="ECO:0000313" key="2">
    <source>
        <dbReference type="EMBL" id="UYQ71824.1"/>
    </source>
</evidence>
<feature type="region of interest" description="Disordered" evidence="1">
    <location>
        <begin position="88"/>
        <end position="135"/>
    </location>
</feature>
<keyword evidence="3" id="KW-1185">Reference proteome</keyword>
<evidence type="ECO:0000256" key="1">
    <source>
        <dbReference type="SAM" id="MobiDB-lite"/>
    </source>
</evidence>
<dbReference type="Proteomes" id="UP001163882">
    <property type="component" value="Chromosome"/>
</dbReference>
<organism evidence="2 3">
    <name type="scientific">Pelagibacterium flavum</name>
    <dbReference type="NCBI Taxonomy" id="2984530"/>
    <lineage>
        <taxon>Bacteria</taxon>
        <taxon>Pseudomonadati</taxon>
        <taxon>Pseudomonadota</taxon>
        <taxon>Alphaproteobacteria</taxon>
        <taxon>Hyphomicrobiales</taxon>
        <taxon>Devosiaceae</taxon>
        <taxon>Pelagibacterium</taxon>
    </lineage>
</organism>
<proteinExistence type="predicted"/>